<dbReference type="SUPFAM" id="SSF56672">
    <property type="entry name" value="DNA/RNA polymerases"/>
    <property type="match status" value="1"/>
</dbReference>
<evidence type="ECO:0000313" key="2">
    <source>
        <dbReference type="Proteomes" id="UP001515500"/>
    </source>
</evidence>
<name>A0AB40D1Q8_DIOCR</name>
<dbReference type="PANTHER" id="PTHR11439">
    <property type="entry name" value="GAG-POL-RELATED RETROTRANSPOSON"/>
    <property type="match status" value="1"/>
</dbReference>
<dbReference type="AlphaFoldDB" id="A0AB40D1Q8"/>
<dbReference type="InterPro" id="IPR013103">
    <property type="entry name" value="RVT_2"/>
</dbReference>
<organism evidence="2 3">
    <name type="scientific">Dioscorea cayennensis subsp. rotundata</name>
    <name type="common">White Guinea yam</name>
    <name type="synonym">Dioscorea rotundata</name>
    <dbReference type="NCBI Taxonomy" id="55577"/>
    <lineage>
        <taxon>Eukaryota</taxon>
        <taxon>Viridiplantae</taxon>
        <taxon>Streptophyta</taxon>
        <taxon>Embryophyta</taxon>
        <taxon>Tracheophyta</taxon>
        <taxon>Spermatophyta</taxon>
        <taxon>Magnoliopsida</taxon>
        <taxon>Liliopsida</taxon>
        <taxon>Dioscoreales</taxon>
        <taxon>Dioscoreaceae</taxon>
        <taxon>Dioscorea</taxon>
    </lineage>
</organism>
<protein>
    <submittedName>
        <fullName evidence="3">Uncharacterized mitochondrial protein AtMg00810-like</fullName>
    </submittedName>
</protein>
<dbReference type="RefSeq" id="XP_039145607.1">
    <property type="nucleotide sequence ID" value="XM_039289673.1"/>
</dbReference>
<dbReference type="InterPro" id="IPR043502">
    <property type="entry name" value="DNA/RNA_pol_sf"/>
</dbReference>
<dbReference type="Pfam" id="PF07727">
    <property type="entry name" value="RVT_2"/>
    <property type="match status" value="2"/>
</dbReference>
<keyword evidence="2" id="KW-1185">Reference proteome</keyword>
<proteinExistence type="predicted"/>
<dbReference type="Proteomes" id="UP001515500">
    <property type="component" value="Chromosome 18"/>
</dbReference>
<reference evidence="3" key="1">
    <citation type="submission" date="2025-08" db="UniProtKB">
        <authorList>
            <consortium name="RefSeq"/>
        </authorList>
    </citation>
    <scope>IDENTIFICATION</scope>
</reference>
<evidence type="ECO:0000313" key="3">
    <source>
        <dbReference type="RefSeq" id="XP_039145607.1"/>
    </source>
</evidence>
<evidence type="ECO:0000259" key="1">
    <source>
        <dbReference type="Pfam" id="PF07727"/>
    </source>
</evidence>
<gene>
    <name evidence="3" type="primary">LOC120282831</name>
</gene>
<dbReference type="GeneID" id="120282831"/>
<sequence length="404" mass="46202">MEAELEAIHQMHLPDGHKPIGQKWVFKIKKDSEGVVVKHKARLVVKGYVQRKKVDFDEEGWHMHYMDVKSAFLNGELEEEVYVFQPPGSLLSLGFEKSPLEHAVYKRCAGESKLLIGVYVDDLIITGSDDKEVDRFKKQMIELFQMSNLGLLSYYLGIEVSQTPSGITMSQVGYTKKILEKTGMSDCNSCQTPMETRTKLSKLREEPPVEATYYNNIVRSLRYLVNTRPDISYTVGIMSRFMEKLTTQHLATMKQILRYIRGTLDMGCIYTKREETMKLVGYSDNDLAGDLDDRKSTTGAAYFYGGNLITWVSWKQRMVTLSSCEAEYVAAAITTCLGTWLSHLLADLRKEKEGAVILRIDNKSTISLCKNPLYHDRSKHIYTCYHYIHENVENGRIIVEHVTS</sequence>
<dbReference type="PANTHER" id="PTHR11439:SF515">
    <property type="entry name" value="GAG-POL POLYPROTEIN"/>
    <property type="match status" value="1"/>
</dbReference>
<dbReference type="CDD" id="cd09272">
    <property type="entry name" value="RNase_HI_RT_Ty1"/>
    <property type="match status" value="1"/>
</dbReference>
<accession>A0AB40D1Q8</accession>
<feature type="domain" description="Reverse transcriptase Ty1/copia-type" evidence="1">
    <location>
        <begin position="11"/>
        <end position="58"/>
    </location>
</feature>
<feature type="domain" description="Reverse transcriptase Ty1/copia-type" evidence="1">
    <location>
        <begin position="90"/>
        <end position="195"/>
    </location>
</feature>